<dbReference type="InParanoid" id="A0A165KIR5"/>
<feature type="region of interest" description="Disordered" evidence="1">
    <location>
        <begin position="143"/>
        <end position="165"/>
    </location>
</feature>
<feature type="region of interest" description="Disordered" evidence="1">
    <location>
        <begin position="85"/>
        <end position="119"/>
    </location>
</feature>
<evidence type="ECO:0000256" key="1">
    <source>
        <dbReference type="SAM" id="MobiDB-lite"/>
    </source>
</evidence>
<accession>A0A165KIR5</accession>
<keyword evidence="3" id="KW-1185">Reference proteome</keyword>
<feature type="compositionally biased region" description="Low complexity" evidence="1">
    <location>
        <begin position="103"/>
        <end position="115"/>
    </location>
</feature>
<sequence>MLTLALQAPDTLISSIRTRKHRVREFQHRRRAVLESAEGGTLVFAAPSGRVRCASIRVLGSACKADFDATSYKYDAAAVRNALFPPENQSHNSSPVAKRRRTSLSTAFSAPSSSSHGDVVLRTASPSTLVVFRLEEASPSAAASVAAQSDDSTSTTSTLVNATNINPKDPVSKLITTVKPKRKRTAPVSTASERYTVSLRRHSTALKFHEPPRAREEQERLYGAFLRGPPSPTPTPPLPDGDTLLTGVRDTDVEFLPHGVALWSAGKVCFIPVASWSSS</sequence>
<reference evidence="2 3" key="1">
    <citation type="journal article" date="2016" name="Mol. Biol. Evol.">
        <title>Comparative Genomics of Early-Diverging Mushroom-Forming Fungi Provides Insights into the Origins of Lignocellulose Decay Capabilities.</title>
        <authorList>
            <person name="Nagy L.G."/>
            <person name="Riley R."/>
            <person name="Tritt A."/>
            <person name="Adam C."/>
            <person name="Daum C."/>
            <person name="Floudas D."/>
            <person name="Sun H."/>
            <person name="Yadav J.S."/>
            <person name="Pangilinan J."/>
            <person name="Larsson K.H."/>
            <person name="Matsuura K."/>
            <person name="Barry K."/>
            <person name="Labutti K."/>
            <person name="Kuo R."/>
            <person name="Ohm R.A."/>
            <person name="Bhattacharya S.S."/>
            <person name="Shirouzu T."/>
            <person name="Yoshinaga Y."/>
            <person name="Martin F.M."/>
            <person name="Grigoriev I.V."/>
            <person name="Hibbett D.S."/>
        </authorList>
    </citation>
    <scope>NUCLEOTIDE SEQUENCE [LARGE SCALE GENOMIC DNA]</scope>
    <source>
        <strain evidence="2 3">HHB12029</strain>
    </source>
</reference>
<evidence type="ECO:0000313" key="3">
    <source>
        <dbReference type="Proteomes" id="UP000077266"/>
    </source>
</evidence>
<organism evidence="2 3">
    <name type="scientific">Exidia glandulosa HHB12029</name>
    <dbReference type="NCBI Taxonomy" id="1314781"/>
    <lineage>
        <taxon>Eukaryota</taxon>
        <taxon>Fungi</taxon>
        <taxon>Dikarya</taxon>
        <taxon>Basidiomycota</taxon>
        <taxon>Agaricomycotina</taxon>
        <taxon>Agaricomycetes</taxon>
        <taxon>Auriculariales</taxon>
        <taxon>Exidiaceae</taxon>
        <taxon>Exidia</taxon>
    </lineage>
</organism>
<name>A0A165KIR5_EXIGL</name>
<evidence type="ECO:0000313" key="2">
    <source>
        <dbReference type="EMBL" id="KZV96397.1"/>
    </source>
</evidence>
<proteinExistence type="predicted"/>
<dbReference type="AlphaFoldDB" id="A0A165KIR5"/>
<protein>
    <submittedName>
        <fullName evidence="2">Uncharacterized protein</fullName>
    </submittedName>
</protein>
<feature type="compositionally biased region" description="Low complexity" evidence="1">
    <location>
        <begin position="143"/>
        <end position="158"/>
    </location>
</feature>
<gene>
    <name evidence="2" type="ORF">EXIGLDRAFT_428110</name>
</gene>
<dbReference type="EMBL" id="KV425943">
    <property type="protein sequence ID" value="KZV96397.1"/>
    <property type="molecule type" value="Genomic_DNA"/>
</dbReference>
<dbReference type="Proteomes" id="UP000077266">
    <property type="component" value="Unassembled WGS sequence"/>
</dbReference>